<evidence type="ECO:0000313" key="1">
    <source>
        <dbReference type="EMBL" id="OCR27521.1"/>
    </source>
</evidence>
<name>A0A853PKB2_BACFG</name>
<comment type="caution">
    <text evidence="1">The sequence shown here is derived from an EMBL/GenBank/DDBJ whole genome shotgun (WGS) entry which is preliminary data.</text>
</comment>
<dbReference type="AlphaFoldDB" id="A0A853PKB2"/>
<protein>
    <submittedName>
        <fullName evidence="1">Uncharacterized protein</fullName>
    </submittedName>
</protein>
<proteinExistence type="predicted"/>
<accession>A0A853PKB2</accession>
<sequence>MGTTGMDTIIKANLLYWDYPTSILLFCTDKDRIFNENRQVQ</sequence>
<evidence type="ECO:0000313" key="2">
    <source>
        <dbReference type="Proteomes" id="UP000093197"/>
    </source>
</evidence>
<organism evidence="1 2">
    <name type="scientific">Bacteroides fragilis</name>
    <dbReference type="NCBI Taxonomy" id="817"/>
    <lineage>
        <taxon>Bacteria</taxon>
        <taxon>Pseudomonadati</taxon>
        <taxon>Bacteroidota</taxon>
        <taxon>Bacteroidia</taxon>
        <taxon>Bacteroidales</taxon>
        <taxon>Bacteroidaceae</taxon>
        <taxon>Bacteroides</taxon>
    </lineage>
</organism>
<dbReference type="EMBL" id="LIDT01000044">
    <property type="protein sequence ID" value="OCR27521.1"/>
    <property type="molecule type" value="Genomic_DNA"/>
</dbReference>
<dbReference type="Proteomes" id="UP000093197">
    <property type="component" value="Unassembled WGS sequence"/>
</dbReference>
<gene>
    <name evidence="1" type="ORF">AC094_42930</name>
</gene>
<reference evidence="1 2" key="1">
    <citation type="journal article" date="2016" name="PLoS ONE">
        <title>Genomic Diversity of Enterotoxigenic Strains of Bacteroides fragilis.</title>
        <authorList>
            <person name="Pierce J.V."/>
            <person name="Bernstein H.D."/>
        </authorList>
    </citation>
    <scope>NUCLEOTIDE SEQUENCE [LARGE SCALE GENOMIC DNA]</scope>
    <source>
        <strain evidence="1 2">20793-3</strain>
    </source>
</reference>